<dbReference type="PROSITE" id="PS50860">
    <property type="entry name" value="AA_TRNA_LIGASE_II_ALA"/>
    <property type="match status" value="1"/>
</dbReference>
<dbReference type="InterPro" id="IPR012947">
    <property type="entry name" value="tRNA_SAD"/>
</dbReference>
<dbReference type="InterPro" id="IPR018165">
    <property type="entry name" value="Ala-tRNA-synth_IIc_core"/>
</dbReference>
<feature type="binding site" evidence="9">
    <location>
        <position position="463"/>
    </location>
    <ligand>
        <name>Zn(2+)</name>
        <dbReference type="ChEBI" id="CHEBI:29105"/>
    </ligand>
</feature>
<evidence type="ECO:0000313" key="11">
    <source>
        <dbReference type="EMBL" id="OQX51119.1"/>
    </source>
</evidence>
<evidence type="ECO:0000256" key="4">
    <source>
        <dbReference type="ARBA" id="ARBA00022741"/>
    </source>
</evidence>
<keyword evidence="9" id="KW-0963">Cytoplasm</keyword>
<keyword evidence="9" id="KW-0862">Zinc</keyword>
<dbReference type="EC" id="6.1.1.7" evidence="9"/>
<keyword evidence="3 9" id="KW-0436">Ligase</keyword>
<dbReference type="InterPro" id="IPR002318">
    <property type="entry name" value="Ala-tRNA-lgiase_IIc"/>
</dbReference>
<dbReference type="PANTHER" id="PTHR11777:SF9">
    <property type="entry name" value="ALANINE--TRNA LIGASE, CYTOPLASMIC"/>
    <property type="match status" value="1"/>
</dbReference>
<dbReference type="SUPFAM" id="SSF55681">
    <property type="entry name" value="Class II aaRS and biotin synthetases"/>
    <property type="match status" value="1"/>
</dbReference>
<dbReference type="AlphaFoldDB" id="A0A1W9NYF3"/>
<comment type="cofactor">
    <cofactor evidence="9">
        <name>Zn(2+)</name>
        <dbReference type="ChEBI" id="CHEBI:29105"/>
    </cofactor>
    <text evidence="9">Binds 1 zinc ion per subunit.</text>
</comment>
<gene>
    <name evidence="9" type="primary">alaS</name>
    <name evidence="11" type="ORF">B5M47_01980</name>
</gene>
<dbReference type="GO" id="GO:0006419">
    <property type="term" value="P:alanyl-tRNA aminoacylation"/>
    <property type="evidence" value="ECO:0007669"/>
    <property type="project" value="UniProtKB-UniRule"/>
</dbReference>
<dbReference type="PRINTS" id="PR00980">
    <property type="entry name" value="TRNASYNTHALA"/>
</dbReference>
<dbReference type="GO" id="GO:0004813">
    <property type="term" value="F:alanine-tRNA ligase activity"/>
    <property type="evidence" value="ECO:0007669"/>
    <property type="project" value="UniProtKB-UniRule"/>
</dbReference>
<dbReference type="Pfam" id="PF07973">
    <property type="entry name" value="tRNA_SAD"/>
    <property type="match status" value="1"/>
</dbReference>
<dbReference type="InterPro" id="IPR050058">
    <property type="entry name" value="Ala-tRNA_ligase"/>
</dbReference>
<evidence type="ECO:0000256" key="2">
    <source>
        <dbReference type="ARBA" id="ARBA00022555"/>
    </source>
</evidence>
<evidence type="ECO:0000256" key="8">
    <source>
        <dbReference type="ARBA" id="ARBA00023146"/>
    </source>
</evidence>
<evidence type="ECO:0000256" key="1">
    <source>
        <dbReference type="ARBA" id="ARBA00008226"/>
    </source>
</evidence>
<comment type="similarity">
    <text evidence="1 9">Belongs to the class-II aminoacyl-tRNA synthetase family.</text>
</comment>
<dbReference type="SMART" id="SM00863">
    <property type="entry name" value="tRNA_SAD"/>
    <property type="match status" value="1"/>
</dbReference>
<dbReference type="HAMAP" id="MF_00036_B">
    <property type="entry name" value="Ala_tRNA_synth_B"/>
    <property type="match status" value="1"/>
</dbReference>
<sequence>MTHIEIRRRFINFFVKNDHLQIPSANLVARGDPTLLFINSGMAAIKPYFTGEEKPPHPRLTDIQKCLRTEDLESVGDPHHHTFFEMLGSWSIGDYGKETAVRLAWELLTSSQGFGFDPQRLYVTVFAGNDYLPADDETAKYWESLGVLKDHILRLPAEDNLWVSGPTGPCGPCTEVLYDRGEEYSCGPNCNPTCSCGRFYEIWNAGVFMQYFRKSETEFDDLPFLSVDTGAGLERLAAVLQGRDSNYETDLFSPIVTEVASGLNLSQLSPRQMASVRIISDHLRAAFFLIADGVVPSNKQEGYVLRRLLRRAMTHGVLFKIDQIGLFQRLSPVMAGIYAEFYPEVENPKIVQIMQEEYQSFLKTLKKGLNILREKIDLLGETEKGEEQVLPGELVFDLESTYGLPFDTQKDFAENFGIKIDQKGYQEAFKKHQELSRRGAEGKFGKVGEYPPEQIAPLHTATHLLHQALRDVLGEEIRQAGQSLTPERLRFDFTFDRKLTPQELSAVEAIVNEKIDRQLPVIKKKTSYHQAVKEGAIALFREKYKQVDEVTMYEIGDYSKELCGGPHVANTAELGRFKIVKEESVGKGVRRIKAVLERN</sequence>
<comment type="caution">
    <text evidence="11">The sequence shown here is derived from an EMBL/GenBank/DDBJ whole genome shotgun (WGS) entry which is preliminary data.</text>
</comment>
<evidence type="ECO:0000313" key="12">
    <source>
        <dbReference type="Proteomes" id="UP000192520"/>
    </source>
</evidence>
<dbReference type="Proteomes" id="UP000192520">
    <property type="component" value="Unassembled WGS sequence"/>
</dbReference>
<dbReference type="STRING" id="1968527.B5M47_01980"/>
<protein>
    <recommendedName>
        <fullName evidence="9">Alanine--tRNA ligase</fullName>
        <ecNumber evidence="9">6.1.1.7</ecNumber>
    </recommendedName>
    <alternativeName>
        <fullName evidence="9">Alanyl-tRNA synthetase</fullName>
        <shortName evidence="9">AlaRS</shortName>
    </alternativeName>
</protein>
<evidence type="ECO:0000256" key="9">
    <source>
        <dbReference type="HAMAP-Rule" id="MF_00036"/>
    </source>
</evidence>
<evidence type="ECO:0000256" key="6">
    <source>
        <dbReference type="ARBA" id="ARBA00022884"/>
    </source>
</evidence>
<dbReference type="InterPro" id="IPR018164">
    <property type="entry name" value="Ala-tRNA-synth_IIc_N"/>
</dbReference>
<feature type="binding site" evidence="9">
    <location>
        <position position="459"/>
    </location>
    <ligand>
        <name>Zn(2+)</name>
        <dbReference type="ChEBI" id="CHEBI:29105"/>
    </ligand>
</feature>
<dbReference type="GO" id="GO:0005829">
    <property type="term" value="C:cytosol"/>
    <property type="evidence" value="ECO:0007669"/>
    <property type="project" value="TreeGrafter"/>
</dbReference>
<comment type="subcellular location">
    <subcellularLocation>
        <location evidence="9">Cytoplasm</location>
    </subcellularLocation>
</comment>
<evidence type="ECO:0000259" key="10">
    <source>
        <dbReference type="PROSITE" id="PS50860"/>
    </source>
</evidence>
<dbReference type="Gene3D" id="3.30.54.20">
    <property type="match status" value="1"/>
</dbReference>
<evidence type="ECO:0000256" key="3">
    <source>
        <dbReference type="ARBA" id="ARBA00022598"/>
    </source>
</evidence>
<feature type="binding site" evidence="9">
    <location>
        <position position="563"/>
    </location>
    <ligand>
        <name>Zn(2+)</name>
        <dbReference type="ChEBI" id="CHEBI:29105"/>
    </ligand>
</feature>
<feature type="binding site" evidence="9">
    <location>
        <position position="567"/>
    </location>
    <ligand>
        <name>Zn(2+)</name>
        <dbReference type="ChEBI" id="CHEBI:29105"/>
    </ligand>
</feature>
<dbReference type="SUPFAM" id="SSF55186">
    <property type="entry name" value="ThrRS/AlaRS common domain"/>
    <property type="match status" value="1"/>
</dbReference>
<dbReference type="InterPro" id="IPR023033">
    <property type="entry name" value="Ala_tRNA_ligase_euk/bac"/>
</dbReference>
<keyword evidence="6 9" id="KW-0694">RNA-binding</keyword>
<dbReference type="GO" id="GO:0002161">
    <property type="term" value="F:aminoacyl-tRNA deacylase activity"/>
    <property type="evidence" value="ECO:0007669"/>
    <property type="project" value="TreeGrafter"/>
</dbReference>
<dbReference type="Pfam" id="PF01411">
    <property type="entry name" value="tRNA-synt_2c"/>
    <property type="match status" value="1"/>
</dbReference>
<dbReference type="PANTHER" id="PTHR11777">
    <property type="entry name" value="ALANYL-TRNA SYNTHETASE"/>
    <property type="match status" value="1"/>
</dbReference>
<dbReference type="Gene3D" id="3.30.980.10">
    <property type="entry name" value="Threonyl-trna Synthetase, Chain A, domain 2"/>
    <property type="match status" value="1"/>
</dbReference>
<dbReference type="EMBL" id="MZGJ01000008">
    <property type="protein sequence ID" value="OQX51119.1"/>
    <property type="molecule type" value="Genomic_DNA"/>
</dbReference>
<dbReference type="InterPro" id="IPR018162">
    <property type="entry name" value="Ala-tRNA-ligase_IIc_anticod-bd"/>
</dbReference>
<keyword evidence="8 9" id="KW-0030">Aminoacyl-tRNA synthetase</keyword>
<dbReference type="InterPro" id="IPR018163">
    <property type="entry name" value="Thr/Ala-tRNA-synth_IIc_edit"/>
</dbReference>
<comment type="domain">
    <text evidence="9">Consists of three domains; the N-terminal catalytic domain, the editing domain and the C-terminal C-Ala domain. The editing domain removes incorrectly charged amino acids, while the C-Ala domain, along with tRNA(Ala), serves as a bridge to cooperatively bring together the editing and aminoacylation centers thus stimulating deacylation of misacylated tRNAs.</text>
</comment>
<dbReference type="Gene3D" id="3.30.930.10">
    <property type="entry name" value="Bira Bifunctional Protein, Domain 2"/>
    <property type="match status" value="1"/>
</dbReference>
<keyword evidence="2 9" id="KW-0820">tRNA-binding</keyword>
<accession>A0A1W9NYF3</accession>
<dbReference type="SUPFAM" id="SSF101353">
    <property type="entry name" value="Putative anticodon-binding domain of alanyl-tRNA synthetase (AlaRS)"/>
    <property type="match status" value="1"/>
</dbReference>
<keyword evidence="5 9" id="KW-0067">ATP-binding</keyword>
<keyword evidence="9" id="KW-0479">Metal-binding</keyword>
<dbReference type="GO" id="GO:0000049">
    <property type="term" value="F:tRNA binding"/>
    <property type="evidence" value="ECO:0007669"/>
    <property type="project" value="UniProtKB-KW"/>
</dbReference>
<feature type="domain" description="Alanyl-transfer RNA synthetases family profile" evidence="10">
    <location>
        <begin position="1"/>
        <end position="599"/>
    </location>
</feature>
<evidence type="ECO:0000256" key="5">
    <source>
        <dbReference type="ARBA" id="ARBA00022840"/>
    </source>
</evidence>
<dbReference type="CDD" id="cd00673">
    <property type="entry name" value="AlaRS_core"/>
    <property type="match status" value="1"/>
</dbReference>
<proteinExistence type="inferred from homology"/>
<dbReference type="GO" id="GO:0008270">
    <property type="term" value="F:zinc ion binding"/>
    <property type="evidence" value="ECO:0007669"/>
    <property type="project" value="UniProtKB-UniRule"/>
</dbReference>
<organism evidence="11 12">
    <name type="scientific">candidate division CPR3 bacterium 4484_211</name>
    <dbReference type="NCBI Taxonomy" id="1968527"/>
    <lineage>
        <taxon>Bacteria</taxon>
        <taxon>Bacteria division CPR3</taxon>
    </lineage>
</organism>
<dbReference type="GO" id="GO:0005524">
    <property type="term" value="F:ATP binding"/>
    <property type="evidence" value="ECO:0007669"/>
    <property type="project" value="UniProtKB-UniRule"/>
</dbReference>
<dbReference type="FunFam" id="3.30.980.10:FF:000004">
    <property type="entry name" value="Alanine--tRNA ligase, cytoplasmic"/>
    <property type="match status" value="1"/>
</dbReference>
<dbReference type="NCBIfam" id="NF002436">
    <property type="entry name" value="PRK01584.1"/>
    <property type="match status" value="1"/>
</dbReference>
<comment type="function">
    <text evidence="9">Catalyzes the attachment of alanine to tRNA(Ala) in a two-step reaction: alanine is first activated by ATP to form Ala-AMP and then transferred to the acceptor end of tRNA(Ala). Also edits incorrectly charged Ser-tRNA(Ala) and Gly-tRNA(Ala) via its editing domain.</text>
</comment>
<evidence type="ECO:0000256" key="7">
    <source>
        <dbReference type="ARBA" id="ARBA00022917"/>
    </source>
</evidence>
<reference evidence="12" key="1">
    <citation type="submission" date="2017-03" db="EMBL/GenBank/DDBJ databases">
        <title>Novel pathways for hydrocarbon cycling and metabolic interdependencies in hydrothermal sediment communities.</title>
        <authorList>
            <person name="Dombrowski N."/>
            <person name="Seitz K."/>
            <person name="Teske A."/>
            <person name="Baker B."/>
        </authorList>
    </citation>
    <scope>NUCLEOTIDE SEQUENCE [LARGE SCALE GENOMIC DNA]</scope>
</reference>
<name>A0A1W9NYF3_UNCC3</name>
<comment type="catalytic activity">
    <reaction evidence="9">
        <text>tRNA(Ala) + L-alanine + ATP = L-alanyl-tRNA(Ala) + AMP + diphosphate</text>
        <dbReference type="Rhea" id="RHEA:12540"/>
        <dbReference type="Rhea" id="RHEA-COMP:9657"/>
        <dbReference type="Rhea" id="RHEA-COMP:9923"/>
        <dbReference type="ChEBI" id="CHEBI:30616"/>
        <dbReference type="ChEBI" id="CHEBI:33019"/>
        <dbReference type="ChEBI" id="CHEBI:57972"/>
        <dbReference type="ChEBI" id="CHEBI:78442"/>
        <dbReference type="ChEBI" id="CHEBI:78497"/>
        <dbReference type="ChEBI" id="CHEBI:456215"/>
        <dbReference type="EC" id="6.1.1.7"/>
    </reaction>
</comment>
<dbReference type="InterPro" id="IPR045864">
    <property type="entry name" value="aa-tRNA-synth_II/BPL/LPL"/>
</dbReference>
<keyword evidence="4 9" id="KW-0547">Nucleotide-binding</keyword>
<keyword evidence="7 9" id="KW-0648">Protein biosynthesis</keyword>